<feature type="signal peptide" evidence="2">
    <location>
        <begin position="1"/>
        <end position="19"/>
    </location>
</feature>
<evidence type="ECO:0000313" key="3">
    <source>
        <dbReference type="EMBL" id="KLU90683.1"/>
    </source>
</evidence>
<dbReference type="VEuPathDB" id="FungiDB:MAPG_10535"/>
<reference evidence="4" key="4">
    <citation type="journal article" date="2015" name="G3 (Bethesda)">
        <title>Genome sequences of three phytopathogenic species of the Magnaporthaceae family of fungi.</title>
        <authorList>
            <person name="Okagaki L.H."/>
            <person name="Nunes C.C."/>
            <person name="Sailsbery J."/>
            <person name="Clay B."/>
            <person name="Brown D."/>
            <person name="John T."/>
            <person name="Oh Y."/>
            <person name="Young N."/>
            <person name="Fitzgerald M."/>
            <person name="Haas B.J."/>
            <person name="Zeng Q."/>
            <person name="Young S."/>
            <person name="Adiconis X."/>
            <person name="Fan L."/>
            <person name="Levin J.Z."/>
            <person name="Mitchell T.K."/>
            <person name="Okubara P.A."/>
            <person name="Farman M.L."/>
            <person name="Kohn L.M."/>
            <person name="Birren B."/>
            <person name="Ma L.-J."/>
            <person name="Dean R.A."/>
        </authorList>
    </citation>
    <scope>NUCLEOTIDE SEQUENCE</scope>
    <source>
        <strain evidence="4">ATCC 64411 / 73-15</strain>
    </source>
</reference>
<evidence type="ECO:0000256" key="2">
    <source>
        <dbReference type="SAM" id="SignalP"/>
    </source>
</evidence>
<gene>
    <name evidence="3" type="ORF">MAPG_10535</name>
</gene>
<dbReference type="eggNOG" id="ENOG502RMUU">
    <property type="taxonomic scope" value="Eukaryota"/>
</dbReference>
<dbReference type="AlphaFoldDB" id="A0A0C4ECU9"/>
<evidence type="ECO:0000313" key="5">
    <source>
        <dbReference type="Proteomes" id="UP000011715"/>
    </source>
</evidence>
<reference evidence="4" key="5">
    <citation type="submission" date="2015-06" db="UniProtKB">
        <authorList>
            <consortium name="EnsemblFungi"/>
        </authorList>
    </citation>
    <scope>IDENTIFICATION</scope>
    <source>
        <strain evidence="4">ATCC 64411</strain>
    </source>
</reference>
<reference evidence="3" key="3">
    <citation type="submission" date="2011-03" db="EMBL/GenBank/DDBJ databases">
        <title>Annotation of Magnaporthe poae ATCC 64411.</title>
        <authorList>
            <person name="Ma L.-J."/>
            <person name="Dead R."/>
            <person name="Young S.K."/>
            <person name="Zeng Q."/>
            <person name="Gargeya S."/>
            <person name="Fitzgerald M."/>
            <person name="Haas B."/>
            <person name="Abouelleil A."/>
            <person name="Alvarado L."/>
            <person name="Arachchi H.M."/>
            <person name="Berlin A."/>
            <person name="Brown A."/>
            <person name="Chapman S.B."/>
            <person name="Chen Z."/>
            <person name="Dunbar C."/>
            <person name="Freedman E."/>
            <person name="Gearin G."/>
            <person name="Gellesch M."/>
            <person name="Goldberg J."/>
            <person name="Griggs A."/>
            <person name="Gujja S."/>
            <person name="Heiman D."/>
            <person name="Howarth C."/>
            <person name="Larson L."/>
            <person name="Lui A."/>
            <person name="MacDonald P.J.P."/>
            <person name="Mehta T."/>
            <person name="Montmayeur A."/>
            <person name="Murphy C."/>
            <person name="Neiman D."/>
            <person name="Pearson M."/>
            <person name="Priest M."/>
            <person name="Roberts A."/>
            <person name="Saif S."/>
            <person name="Shea T."/>
            <person name="Shenoy N."/>
            <person name="Sisk P."/>
            <person name="Stolte C."/>
            <person name="Sykes S."/>
            <person name="Yandava C."/>
            <person name="Wortman J."/>
            <person name="Nusbaum C."/>
            <person name="Birren B."/>
        </authorList>
    </citation>
    <scope>NUCLEOTIDE SEQUENCE</scope>
    <source>
        <strain evidence="3">ATCC 64411</strain>
    </source>
</reference>
<accession>A0A0C4ECU9</accession>
<evidence type="ECO:0000256" key="1">
    <source>
        <dbReference type="SAM" id="MobiDB-lite"/>
    </source>
</evidence>
<feature type="region of interest" description="Disordered" evidence="1">
    <location>
        <begin position="141"/>
        <end position="171"/>
    </location>
</feature>
<proteinExistence type="predicted"/>
<reference evidence="3" key="2">
    <citation type="submission" date="2010-05" db="EMBL/GenBank/DDBJ databases">
        <title>The Genome Sequence of Magnaporthe poae strain ATCC 64411.</title>
        <authorList>
            <consortium name="The Broad Institute Genome Sequencing Platform"/>
            <consortium name="Broad Institute Genome Sequencing Center for Infectious Disease"/>
            <person name="Ma L.-J."/>
            <person name="Dead R."/>
            <person name="Young S."/>
            <person name="Zeng Q."/>
            <person name="Koehrsen M."/>
            <person name="Alvarado L."/>
            <person name="Berlin A."/>
            <person name="Chapman S.B."/>
            <person name="Chen Z."/>
            <person name="Freedman E."/>
            <person name="Gellesch M."/>
            <person name="Goldberg J."/>
            <person name="Griggs A."/>
            <person name="Gujja S."/>
            <person name="Heilman E.R."/>
            <person name="Heiman D."/>
            <person name="Hepburn T."/>
            <person name="Howarth C."/>
            <person name="Jen D."/>
            <person name="Larson L."/>
            <person name="Mehta T."/>
            <person name="Neiman D."/>
            <person name="Pearson M."/>
            <person name="Roberts A."/>
            <person name="Saif S."/>
            <person name="Shea T."/>
            <person name="Shenoy N."/>
            <person name="Sisk P."/>
            <person name="Stolte C."/>
            <person name="Sykes S."/>
            <person name="Walk T."/>
            <person name="White J."/>
            <person name="Yandava C."/>
            <person name="Haas B."/>
            <person name="Nusbaum C."/>
            <person name="Birren B."/>
        </authorList>
    </citation>
    <scope>NUCLEOTIDE SEQUENCE</scope>
    <source>
        <strain evidence="3">ATCC 64411</strain>
    </source>
</reference>
<dbReference type="EMBL" id="GL876975">
    <property type="protein sequence ID" value="KLU90683.1"/>
    <property type="molecule type" value="Genomic_DNA"/>
</dbReference>
<name>A0A0C4ECU9_MAGP6</name>
<dbReference type="OrthoDB" id="10508183at2759"/>
<dbReference type="EMBL" id="ADBL01002354">
    <property type="status" value="NOT_ANNOTATED_CDS"/>
    <property type="molecule type" value="Genomic_DNA"/>
</dbReference>
<feature type="chain" id="PRO_5009385955" evidence="2">
    <location>
        <begin position="20"/>
        <end position="226"/>
    </location>
</feature>
<keyword evidence="5" id="KW-1185">Reference proteome</keyword>
<dbReference type="Proteomes" id="UP000011715">
    <property type="component" value="Unassembled WGS sequence"/>
</dbReference>
<organism evidence="4 5">
    <name type="scientific">Magnaporthiopsis poae (strain ATCC 64411 / 73-15)</name>
    <name type="common">Kentucky bluegrass fungus</name>
    <name type="synonym">Magnaporthe poae</name>
    <dbReference type="NCBI Taxonomy" id="644358"/>
    <lineage>
        <taxon>Eukaryota</taxon>
        <taxon>Fungi</taxon>
        <taxon>Dikarya</taxon>
        <taxon>Ascomycota</taxon>
        <taxon>Pezizomycotina</taxon>
        <taxon>Sordariomycetes</taxon>
        <taxon>Sordariomycetidae</taxon>
        <taxon>Magnaporthales</taxon>
        <taxon>Magnaporthaceae</taxon>
        <taxon>Magnaporthiopsis</taxon>
    </lineage>
</organism>
<reference evidence="5" key="1">
    <citation type="submission" date="2010-05" db="EMBL/GenBank/DDBJ databases">
        <title>The genome sequence of Magnaporthe poae strain ATCC 64411.</title>
        <authorList>
            <person name="Ma L.-J."/>
            <person name="Dead R."/>
            <person name="Young S."/>
            <person name="Zeng Q."/>
            <person name="Koehrsen M."/>
            <person name="Alvarado L."/>
            <person name="Berlin A."/>
            <person name="Chapman S.B."/>
            <person name="Chen Z."/>
            <person name="Freedman E."/>
            <person name="Gellesch M."/>
            <person name="Goldberg J."/>
            <person name="Griggs A."/>
            <person name="Gujja S."/>
            <person name="Heilman E.R."/>
            <person name="Heiman D."/>
            <person name="Hepburn T."/>
            <person name="Howarth C."/>
            <person name="Jen D."/>
            <person name="Larson L."/>
            <person name="Mehta T."/>
            <person name="Neiman D."/>
            <person name="Pearson M."/>
            <person name="Roberts A."/>
            <person name="Saif S."/>
            <person name="Shea T."/>
            <person name="Shenoy N."/>
            <person name="Sisk P."/>
            <person name="Stolte C."/>
            <person name="Sykes S."/>
            <person name="Walk T."/>
            <person name="White J."/>
            <person name="Yandava C."/>
            <person name="Haas B."/>
            <person name="Nusbaum C."/>
            <person name="Birren B."/>
        </authorList>
    </citation>
    <scope>NUCLEOTIDE SEQUENCE [LARGE SCALE GENOMIC DNA]</scope>
    <source>
        <strain evidence="5">ATCC 64411 / 73-15</strain>
    </source>
</reference>
<protein>
    <submittedName>
        <fullName evidence="3 4">Uncharacterized protein</fullName>
    </submittedName>
</protein>
<dbReference type="EnsemblFungi" id="MAPG_10535T0">
    <property type="protein sequence ID" value="MAPG_10535T0"/>
    <property type="gene ID" value="MAPG_10535"/>
</dbReference>
<sequence length="226" mass="23125">MRLGAKLVLLQAILGHASAQSTTSTRTTALPPTGATTSVWFVEGGPLTTFPPTLTASVRGHSIGTTYLVAQPTPPLELRGYRGDWWDAVRVVDTLANDNEVDRRVAYVINHAGASSRNGEERATAVISMSAACSIDTARSTASCSGSWSSTHSSKDGSTSTTETTTGSFTPGSMRATQVAVVIVDGTIPVGPVSTRSTGAGLPRATKNAVIARGAAVLAGGALLLA</sequence>
<keyword evidence="2" id="KW-0732">Signal</keyword>
<evidence type="ECO:0000313" key="4">
    <source>
        <dbReference type="EnsemblFungi" id="MAPG_10535T0"/>
    </source>
</evidence>